<organism evidence="1 2">
    <name type="scientific">Aspergillus flavus (strain ATCC 200026 / FGSC A1120 / IAM 13836 / NRRL 3357 / JCM 12722 / SRRC 167)</name>
    <dbReference type="NCBI Taxonomy" id="332952"/>
    <lineage>
        <taxon>Eukaryota</taxon>
        <taxon>Fungi</taxon>
        <taxon>Dikarya</taxon>
        <taxon>Ascomycota</taxon>
        <taxon>Pezizomycotina</taxon>
        <taxon>Eurotiomycetes</taxon>
        <taxon>Eurotiomycetidae</taxon>
        <taxon>Eurotiales</taxon>
        <taxon>Aspergillaceae</taxon>
        <taxon>Aspergillus</taxon>
        <taxon>Aspergillus subgen. Circumdati</taxon>
    </lineage>
</organism>
<dbReference type="VEuPathDB" id="FungiDB:AFLA_008086"/>
<keyword evidence="2" id="KW-1185">Reference proteome</keyword>
<dbReference type="AlphaFoldDB" id="A0A7U2MXN8"/>
<reference evidence="2" key="1">
    <citation type="journal article" date="2021" name="G3 (Bethesda)">
        <title>Chromosome assembled and annotated genome sequence of Aspergillus flavus NRRL 3357.</title>
        <authorList>
            <person name="Skerker J.M."/>
            <person name="Pianalto K.M."/>
            <person name="Mondo S.J."/>
            <person name="Yang K."/>
            <person name="Arkin A.P."/>
            <person name="Keller N.P."/>
            <person name="Grigoriev I.V."/>
            <person name="Louise Glass N.L."/>
        </authorList>
    </citation>
    <scope>NUCLEOTIDE SEQUENCE [LARGE SCALE GENOMIC DNA]</scope>
    <source>
        <strain evidence="2">ATCC 200026 / FGSC A1120 / IAM 13836 / NRRL 3357 / JCM 12722 / SRRC 167</strain>
    </source>
</reference>
<dbReference type="VEuPathDB" id="FungiDB:F9C07_5834"/>
<accession>A0A7U2MXN8</accession>
<dbReference type="OMA" id="QNEYVWH"/>
<dbReference type="Proteomes" id="UP000596276">
    <property type="component" value="Chromosome 7"/>
</dbReference>
<gene>
    <name evidence="1" type="ORF">F9C07_5834</name>
</gene>
<dbReference type="EMBL" id="CP044617">
    <property type="protein sequence ID" value="QRD91788.1"/>
    <property type="molecule type" value="Genomic_DNA"/>
</dbReference>
<protein>
    <recommendedName>
        <fullName evidence="3">Ubiquitin-like domain-containing protein</fullName>
    </recommendedName>
</protein>
<sequence length="160" mass="18224">MTTVYLRSPDGRPVVFEMPDNSTVVDLVNRGFQELKIKPMEFAKAYMGDQSLPVNDLLKEHQSDEGVALEVRLAVPNEILYDSVRSIAALSSDTVYFTPGKEKNMPPQTVLTYLLPLMDHLKPSKEVVQNEYVWHSLPRLDISTATANRSADYLRRRQRT</sequence>
<evidence type="ECO:0000313" key="1">
    <source>
        <dbReference type="EMBL" id="QRD91788.1"/>
    </source>
</evidence>
<evidence type="ECO:0008006" key="3">
    <source>
        <dbReference type="Google" id="ProtNLM"/>
    </source>
</evidence>
<proteinExistence type="predicted"/>
<evidence type="ECO:0000313" key="2">
    <source>
        <dbReference type="Proteomes" id="UP000596276"/>
    </source>
</evidence>
<name>A0A7U2MXN8_ASPFN</name>